<organism evidence="1">
    <name type="scientific">marine sediment metagenome</name>
    <dbReference type="NCBI Taxonomy" id="412755"/>
    <lineage>
        <taxon>unclassified sequences</taxon>
        <taxon>metagenomes</taxon>
        <taxon>ecological metagenomes</taxon>
    </lineage>
</organism>
<gene>
    <name evidence="1" type="ORF">S12H4_43148</name>
</gene>
<protein>
    <submittedName>
        <fullName evidence="1">Uncharacterized protein</fullName>
    </submittedName>
</protein>
<dbReference type="AlphaFoldDB" id="X1TK60"/>
<sequence length="60" mass="7017">MDNNNSENERDKKVVNLAKVRKDRRSQVKTNSQLVAEAMVRLENAIFQENGSRYRKGSRH</sequence>
<proteinExistence type="predicted"/>
<name>X1TK60_9ZZZZ</name>
<accession>X1TK60</accession>
<dbReference type="EMBL" id="BARW01026456">
    <property type="protein sequence ID" value="GAJ05654.1"/>
    <property type="molecule type" value="Genomic_DNA"/>
</dbReference>
<reference evidence="1" key="1">
    <citation type="journal article" date="2014" name="Front. Microbiol.">
        <title>High frequency of phylogenetically diverse reductive dehalogenase-homologous genes in deep subseafloor sedimentary metagenomes.</title>
        <authorList>
            <person name="Kawai M."/>
            <person name="Futagami T."/>
            <person name="Toyoda A."/>
            <person name="Takaki Y."/>
            <person name="Nishi S."/>
            <person name="Hori S."/>
            <person name="Arai W."/>
            <person name="Tsubouchi T."/>
            <person name="Morono Y."/>
            <person name="Uchiyama I."/>
            <person name="Ito T."/>
            <person name="Fujiyama A."/>
            <person name="Inagaki F."/>
            <person name="Takami H."/>
        </authorList>
    </citation>
    <scope>NUCLEOTIDE SEQUENCE</scope>
    <source>
        <strain evidence="1">Expedition CK06-06</strain>
    </source>
</reference>
<comment type="caution">
    <text evidence="1">The sequence shown here is derived from an EMBL/GenBank/DDBJ whole genome shotgun (WGS) entry which is preliminary data.</text>
</comment>
<evidence type="ECO:0000313" key="1">
    <source>
        <dbReference type="EMBL" id="GAJ05654.1"/>
    </source>
</evidence>